<dbReference type="Gene3D" id="2.60.120.590">
    <property type="entry name" value="Alpha-ketoglutarate-dependent dioxygenase AlkB-like"/>
    <property type="match status" value="1"/>
</dbReference>
<dbReference type="Proteomes" id="UP000326924">
    <property type="component" value="Unassembled WGS sequence"/>
</dbReference>
<proteinExistence type="predicted"/>
<dbReference type="InterPro" id="IPR027450">
    <property type="entry name" value="AlkB-like"/>
</dbReference>
<dbReference type="PANTHER" id="PTHR31212">
    <property type="entry name" value="ALPHA-KETOGLUTARATE-DEPENDENT DIOXYGENASE ALKB HOMOLOG 3"/>
    <property type="match status" value="1"/>
</dbReference>
<dbReference type="InterPro" id="IPR037151">
    <property type="entry name" value="AlkB-like_sf"/>
</dbReference>
<dbReference type="InterPro" id="IPR032854">
    <property type="entry name" value="ALKBH3"/>
</dbReference>
<name>A0A5J5EYT1_9PEZI</name>
<reference evidence="3 4" key="1">
    <citation type="submission" date="2019-09" db="EMBL/GenBank/DDBJ databases">
        <title>Draft genome of the ectomycorrhizal ascomycete Sphaerosporella brunnea.</title>
        <authorList>
            <consortium name="DOE Joint Genome Institute"/>
            <person name="Benucci G.M."/>
            <person name="Marozzi G."/>
            <person name="Antonielli L."/>
            <person name="Sanchez S."/>
            <person name="Marco P."/>
            <person name="Wang X."/>
            <person name="Falini L.B."/>
            <person name="Barry K."/>
            <person name="Haridas S."/>
            <person name="Lipzen A."/>
            <person name="Labutti K."/>
            <person name="Grigoriev I.V."/>
            <person name="Murat C."/>
            <person name="Martin F."/>
            <person name="Albertini E."/>
            <person name="Donnini D."/>
            <person name="Bonito G."/>
        </authorList>
    </citation>
    <scope>NUCLEOTIDE SEQUENCE [LARGE SCALE GENOMIC DNA]</scope>
    <source>
        <strain evidence="3 4">Sb_GMNB300</strain>
    </source>
</reference>
<feature type="region of interest" description="Disordered" evidence="1">
    <location>
        <begin position="62"/>
        <end position="94"/>
    </location>
</feature>
<evidence type="ECO:0000256" key="1">
    <source>
        <dbReference type="SAM" id="MobiDB-lite"/>
    </source>
</evidence>
<organism evidence="3 4">
    <name type="scientific">Sphaerosporella brunnea</name>
    <dbReference type="NCBI Taxonomy" id="1250544"/>
    <lineage>
        <taxon>Eukaryota</taxon>
        <taxon>Fungi</taxon>
        <taxon>Dikarya</taxon>
        <taxon>Ascomycota</taxon>
        <taxon>Pezizomycotina</taxon>
        <taxon>Pezizomycetes</taxon>
        <taxon>Pezizales</taxon>
        <taxon>Pyronemataceae</taxon>
        <taxon>Sphaerosporella</taxon>
    </lineage>
</organism>
<dbReference type="GO" id="GO:0051213">
    <property type="term" value="F:dioxygenase activity"/>
    <property type="evidence" value="ECO:0007669"/>
    <property type="project" value="InterPro"/>
</dbReference>
<accession>A0A5J5EYT1</accession>
<dbReference type="PANTHER" id="PTHR31212:SF4">
    <property type="entry name" value="ALPHA-KETOGLUTARATE-DEPENDENT DIOXYGENASE ALKB HOMOLOG 3"/>
    <property type="match status" value="1"/>
</dbReference>
<evidence type="ECO:0000259" key="2">
    <source>
        <dbReference type="PROSITE" id="PS51471"/>
    </source>
</evidence>
<feature type="domain" description="Fe2OG dioxygenase" evidence="2">
    <location>
        <begin position="223"/>
        <end position="344"/>
    </location>
</feature>
<feature type="region of interest" description="Disordered" evidence="1">
    <location>
        <begin position="271"/>
        <end position="293"/>
    </location>
</feature>
<gene>
    <name evidence="3" type="ORF">FN846DRAFT_898617</name>
</gene>
<dbReference type="PROSITE" id="PS51471">
    <property type="entry name" value="FE2OG_OXY"/>
    <property type="match status" value="1"/>
</dbReference>
<evidence type="ECO:0000313" key="3">
    <source>
        <dbReference type="EMBL" id="KAA8908215.1"/>
    </source>
</evidence>
<dbReference type="InParanoid" id="A0A5J5EYT1"/>
<dbReference type="OrthoDB" id="545910at2759"/>
<evidence type="ECO:0000313" key="4">
    <source>
        <dbReference type="Proteomes" id="UP000326924"/>
    </source>
</evidence>
<dbReference type="GO" id="GO:0006307">
    <property type="term" value="P:DNA alkylation repair"/>
    <property type="evidence" value="ECO:0007669"/>
    <property type="project" value="InterPro"/>
</dbReference>
<keyword evidence="4" id="KW-1185">Reference proteome</keyword>
<sequence>MSTTNKRRHPSPDLSDSEDSTDTKLAILLSLHPSVALPTLLETLLASNGSVTAASSLLAAPPAKKQARQQSSLSKFLQQPLSTSKPLRPPKKGETIHLYTPLSVSASLCPVTLLHSFLPPALATSLLQELLHESNTFAAPQSFRLFDREVTSPHTNGFFLRNPEVEANEYFSYQSRPLEARPYTPSMLAATQMVEAAVNSLLDARYGALRENKPWGLSPQPWSTNAALVNRYQGAKQAVGWHTDEVTYLGPMAVIAGLSLGVEREFRVRRMHPSDADKGGDPAKKGEERESEGAYAVHLPHNSLVIMHPGMQEGWKHCVHPVNAVDLHPVAGDVRINITYRCYRRSLRPELTPKCKCKLPMMMRAVFGPDPPDPDTPRKYFWTCAAPYRVDEGDGKGCSEFWWAEFDADGEPLWGEEKGEEKS</sequence>
<feature type="compositionally biased region" description="Basic and acidic residues" evidence="1">
    <location>
        <begin position="271"/>
        <end position="292"/>
    </location>
</feature>
<feature type="compositionally biased region" description="Polar residues" evidence="1">
    <location>
        <begin position="71"/>
        <end position="85"/>
    </location>
</feature>
<dbReference type="AlphaFoldDB" id="A0A5J5EYT1"/>
<dbReference type="Pfam" id="PF13532">
    <property type="entry name" value="2OG-FeII_Oxy_2"/>
    <property type="match status" value="1"/>
</dbReference>
<comment type="caution">
    <text evidence="3">The sequence shown here is derived from an EMBL/GenBank/DDBJ whole genome shotgun (WGS) entry which is preliminary data.</text>
</comment>
<dbReference type="EMBL" id="VXIS01000070">
    <property type="protein sequence ID" value="KAA8908215.1"/>
    <property type="molecule type" value="Genomic_DNA"/>
</dbReference>
<protein>
    <recommendedName>
        <fullName evidence="2">Fe2OG dioxygenase domain-containing protein</fullName>
    </recommendedName>
</protein>
<dbReference type="InterPro" id="IPR005123">
    <property type="entry name" value="Oxoglu/Fe-dep_dioxygenase_dom"/>
</dbReference>
<dbReference type="SUPFAM" id="SSF51197">
    <property type="entry name" value="Clavaminate synthase-like"/>
    <property type="match status" value="1"/>
</dbReference>